<accession>A0A6N2TFQ0</accession>
<dbReference type="Gene3D" id="1.10.10.10">
    <property type="entry name" value="Winged helix-like DNA-binding domain superfamily/Winged helix DNA-binding domain"/>
    <property type="match status" value="1"/>
</dbReference>
<evidence type="ECO:0000313" key="5">
    <source>
        <dbReference type="EMBL" id="VYT04418.1"/>
    </source>
</evidence>
<proteinExistence type="predicted"/>
<evidence type="ECO:0000256" key="2">
    <source>
        <dbReference type="ARBA" id="ARBA00023125"/>
    </source>
</evidence>
<evidence type="ECO:0000256" key="3">
    <source>
        <dbReference type="ARBA" id="ARBA00023163"/>
    </source>
</evidence>
<dbReference type="CDD" id="cd07377">
    <property type="entry name" value="WHTH_GntR"/>
    <property type="match status" value="1"/>
</dbReference>
<dbReference type="PANTHER" id="PTHR38445:SF9">
    <property type="entry name" value="HTH-TYPE TRANSCRIPTIONAL REPRESSOR YTRA"/>
    <property type="match status" value="1"/>
</dbReference>
<evidence type="ECO:0000256" key="1">
    <source>
        <dbReference type="ARBA" id="ARBA00023015"/>
    </source>
</evidence>
<keyword evidence="1" id="KW-0805">Transcription regulation</keyword>
<protein>
    <submittedName>
        <fullName evidence="5">HTH-type transcriptional repressor YtrA</fullName>
    </submittedName>
</protein>
<organism evidence="5">
    <name type="scientific">uncultured Anaerotruncus sp</name>
    <dbReference type="NCBI Taxonomy" id="905011"/>
    <lineage>
        <taxon>Bacteria</taxon>
        <taxon>Bacillati</taxon>
        <taxon>Bacillota</taxon>
        <taxon>Clostridia</taxon>
        <taxon>Eubacteriales</taxon>
        <taxon>Oscillospiraceae</taxon>
        <taxon>Anaerotruncus</taxon>
        <taxon>environmental samples</taxon>
    </lineage>
</organism>
<dbReference type="InterPro" id="IPR000524">
    <property type="entry name" value="Tscrpt_reg_HTH_GntR"/>
</dbReference>
<dbReference type="InterPro" id="IPR036390">
    <property type="entry name" value="WH_DNA-bd_sf"/>
</dbReference>
<feature type="domain" description="HTH gntR-type" evidence="4">
    <location>
        <begin position="10"/>
        <end position="78"/>
    </location>
</feature>
<dbReference type="GO" id="GO:0003677">
    <property type="term" value="F:DNA binding"/>
    <property type="evidence" value="ECO:0007669"/>
    <property type="project" value="UniProtKB-KW"/>
</dbReference>
<dbReference type="InterPro" id="IPR036388">
    <property type="entry name" value="WH-like_DNA-bd_sf"/>
</dbReference>
<dbReference type="SUPFAM" id="SSF46785">
    <property type="entry name" value="Winged helix' DNA-binding domain"/>
    <property type="match status" value="1"/>
</dbReference>
<name>A0A6N2TFQ0_9FIRM</name>
<reference evidence="5" key="1">
    <citation type="submission" date="2019-11" db="EMBL/GenBank/DDBJ databases">
        <authorList>
            <person name="Feng L."/>
        </authorList>
    </citation>
    <scope>NUCLEOTIDE SEQUENCE</scope>
    <source>
        <strain evidence="5">AundefinedLFYP135</strain>
    </source>
</reference>
<dbReference type="AlphaFoldDB" id="A0A6N2TFQ0"/>
<sequence>MFKLDTQSRTPIYEQLKAQITELVVIGALEPGSQLPSVRSLARDLGVNPNTVQKAYQDLERDQVIYSVSGKGSFIASHDRSRRKIQLQFLDRLKLAARDVMNSGTPLEEAVETVRTVYEEGVTQ</sequence>
<dbReference type="PROSITE" id="PS50949">
    <property type="entry name" value="HTH_GNTR"/>
    <property type="match status" value="1"/>
</dbReference>
<evidence type="ECO:0000259" key="4">
    <source>
        <dbReference type="PROSITE" id="PS50949"/>
    </source>
</evidence>
<gene>
    <name evidence="5" type="primary">ytrA</name>
    <name evidence="5" type="ORF">AULFYP135_01413</name>
</gene>
<keyword evidence="3" id="KW-0804">Transcription</keyword>
<dbReference type="EMBL" id="CACRSL010000003">
    <property type="protein sequence ID" value="VYT04418.1"/>
    <property type="molecule type" value="Genomic_DNA"/>
</dbReference>
<dbReference type="Pfam" id="PF00392">
    <property type="entry name" value="GntR"/>
    <property type="match status" value="1"/>
</dbReference>
<keyword evidence="2" id="KW-0238">DNA-binding</keyword>
<dbReference type="PANTHER" id="PTHR38445">
    <property type="entry name" value="HTH-TYPE TRANSCRIPTIONAL REPRESSOR YTRA"/>
    <property type="match status" value="1"/>
</dbReference>
<dbReference type="GO" id="GO:0003700">
    <property type="term" value="F:DNA-binding transcription factor activity"/>
    <property type="evidence" value="ECO:0007669"/>
    <property type="project" value="InterPro"/>
</dbReference>
<dbReference type="SMART" id="SM00345">
    <property type="entry name" value="HTH_GNTR"/>
    <property type="match status" value="1"/>
</dbReference>